<dbReference type="AlphaFoldDB" id="A0A917FRX2"/>
<protein>
    <recommendedName>
        <fullName evidence="1">HNH nuclease domain-containing protein</fullName>
    </recommendedName>
</protein>
<dbReference type="Pfam" id="PF01844">
    <property type="entry name" value="HNH"/>
    <property type="match status" value="1"/>
</dbReference>
<name>A0A917FRX2_9NOCA</name>
<gene>
    <name evidence="2" type="ORF">GCM10007304_08820</name>
</gene>
<evidence type="ECO:0000259" key="1">
    <source>
        <dbReference type="SMART" id="SM00507"/>
    </source>
</evidence>
<dbReference type="CDD" id="cd00085">
    <property type="entry name" value="HNHc"/>
    <property type="match status" value="1"/>
</dbReference>
<dbReference type="InterPro" id="IPR002711">
    <property type="entry name" value="HNH"/>
</dbReference>
<comment type="caution">
    <text evidence="2">The sequence shown here is derived from an EMBL/GenBank/DDBJ whole genome shotgun (WGS) entry which is preliminary data.</text>
</comment>
<reference evidence="2" key="1">
    <citation type="journal article" date="2014" name="Int. J. Syst. Evol. Microbiol.">
        <title>Complete genome sequence of Corynebacterium casei LMG S-19264T (=DSM 44701T), isolated from a smear-ripened cheese.</title>
        <authorList>
            <consortium name="US DOE Joint Genome Institute (JGI-PGF)"/>
            <person name="Walter F."/>
            <person name="Albersmeier A."/>
            <person name="Kalinowski J."/>
            <person name="Ruckert C."/>
        </authorList>
    </citation>
    <scope>NUCLEOTIDE SEQUENCE</scope>
    <source>
        <strain evidence="2">CCM 7905</strain>
    </source>
</reference>
<proteinExistence type="predicted"/>
<dbReference type="EMBL" id="BMCU01000001">
    <property type="protein sequence ID" value="GGF97080.1"/>
    <property type="molecule type" value="Genomic_DNA"/>
</dbReference>
<dbReference type="SMART" id="SM00507">
    <property type="entry name" value="HNHc"/>
    <property type="match status" value="1"/>
</dbReference>
<dbReference type="Gene3D" id="1.10.30.50">
    <property type="match status" value="1"/>
</dbReference>
<dbReference type="InterPro" id="IPR003615">
    <property type="entry name" value="HNH_nuc"/>
</dbReference>
<reference evidence="2" key="2">
    <citation type="submission" date="2020-09" db="EMBL/GenBank/DDBJ databases">
        <authorList>
            <person name="Sun Q."/>
            <person name="Sedlacek I."/>
        </authorList>
    </citation>
    <scope>NUCLEOTIDE SEQUENCE</scope>
    <source>
        <strain evidence="2">CCM 7905</strain>
    </source>
</reference>
<dbReference type="GO" id="GO:0003676">
    <property type="term" value="F:nucleic acid binding"/>
    <property type="evidence" value="ECO:0007669"/>
    <property type="project" value="InterPro"/>
</dbReference>
<evidence type="ECO:0000313" key="2">
    <source>
        <dbReference type="EMBL" id="GGF97080.1"/>
    </source>
</evidence>
<dbReference type="GO" id="GO:0004519">
    <property type="term" value="F:endonuclease activity"/>
    <property type="evidence" value="ECO:0007669"/>
    <property type="project" value="InterPro"/>
</dbReference>
<feature type="domain" description="HNH nuclease" evidence="1">
    <location>
        <begin position="331"/>
        <end position="381"/>
    </location>
</feature>
<dbReference type="GO" id="GO:0008270">
    <property type="term" value="F:zinc ion binding"/>
    <property type="evidence" value="ECO:0007669"/>
    <property type="project" value="InterPro"/>
</dbReference>
<evidence type="ECO:0000313" key="3">
    <source>
        <dbReference type="Proteomes" id="UP000654257"/>
    </source>
</evidence>
<accession>A0A917FRX2</accession>
<dbReference type="Proteomes" id="UP000654257">
    <property type="component" value="Unassembled WGS sequence"/>
</dbReference>
<dbReference type="RefSeq" id="WP_188543435.1">
    <property type="nucleotide sequence ID" value="NZ_BMCU01000001.1"/>
</dbReference>
<organism evidence="2 3">
    <name type="scientific">Rhodococcoides trifolii</name>
    <dbReference type="NCBI Taxonomy" id="908250"/>
    <lineage>
        <taxon>Bacteria</taxon>
        <taxon>Bacillati</taxon>
        <taxon>Actinomycetota</taxon>
        <taxon>Actinomycetes</taxon>
        <taxon>Mycobacteriales</taxon>
        <taxon>Nocardiaceae</taxon>
        <taxon>Rhodococcoides</taxon>
    </lineage>
</organism>
<keyword evidence="3" id="KW-1185">Reference proteome</keyword>
<sequence>MSAEPLSHSDIEDFMKRLAVPSDDPTDAERYGRIAVLESVKAACAAAQVGPTVTLNAGTAAPRLLSDGTKVRRIDSRRTLASELGLARKTSPTAGSHWNARAGVLATEMPHTLGLLTRGILTEKRAEILVRETTGLTDEQRRQIDRELCADADTLRNCGDNSVEGRAKSRAIELNNKAVAERAKRAERERRVTSRPAPDCMGYLTALLPTKQSVAVWATLRRDADSIVAAGQSGDRTRDQIMADLLVNRVLGVDTASGIPVTVNVIVSDRTLLGGGDTPAHISGIGPVPARVLMDTIADPDVHLELRRLYASPASGELVAMEAKSRTFPAGLRRWIEFRDQVCRTPFCDAPIRHGDHIVEDSRGGPTSAHNGAGLCAHCNQVKNQPGWFSAPMDAPGRHTYRLLTPSGREFESTAPPLPGPEIYSTPEVFVAEWITSAA</sequence>